<dbReference type="Gene3D" id="1.10.287.650">
    <property type="entry name" value="L27 domain"/>
    <property type="match status" value="1"/>
</dbReference>
<dbReference type="EMBL" id="JARBDR010000640">
    <property type="protein sequence ID" value="KAJ8310724.1"/>
    <property type="molecule type" value="Genomic_DNA"/>
</dbReference>
<dbReference type="SUPFAM" id="SSF56112">
    <property type="entry name" value="Protein kinase-like (PK-like)"/>
    <property type="match status" value="1"/>
</dbReference>
<dbReference type="Pfam" id="PF02828">
    <property type="entry name" value="L27"/>
    <property type="match status" value="1"/>
</dbReference>
<dbReference type="InterPro" id="IPR011009">
    <property type="entry name" value="Kinase-like_dom_sf"/>
</dbReference>
<dbReference type="InterPro" id="IPR000719">
    <property type="entry name" value="Prot_kinase_dom"/>
</dbReference>
<feature type="domain" description="L27" evidence="3">
    <location>
        <begin position="151"/>
        <end position="206"/>
    </location>
</feature>
<name>A0ABQ9F064_TEGGR</name>
<dbReference type="PROSITE" id="PS50011">
    <property type="entry name" value="PROTEIN_KINASE_DOM"/>
    <property type="match status" value="1"/>
</dbReference>
<proteinExistence type="predicted"/>
<feature type="region of interest" description="Disordered" evidence="1">
    <location>
        <begin position="224"/>
        <end position="251"/>
    </location>
</feature>
<gene>
    <name evidence="4" type="ORF">KUTeg_012589</name>
</gene>
<evidence type="ECO:0000313" key="4">
    <source>
        <dbReference type="EMBL" id="KAJ8310724.1"/>
    </source>
</evidence>
<dbReference type="SUPFAM" id="SSF101288">
    <property type="entry name" value="L27 domain"/>
    <property type="match status" value="1"/>
</dbReference>
<protein>
    <submittedName>
        <fullName evidence="4">Uncharacterized protein</fullName>
    </submittedName>
</protein>
<dbReference type="InterPro" id="IPR004172">
    <property type="entry name" value="L27_dom"/>
</dbReference>
<dbReference type="PANTHER" id="PTHR24347">
    <property type="entry name" value="SERINE/THREONINE-PROTEIN KINASE"/>
    <property type="match status" value="1"/>
</dbReference>
<reference evidence="4 5" key="1">
    <citation type="submission" date="2022-12" db="EMBL/GenBank/DDBJ databases">
        <title>Chromosome-level genome of Tegillarca granosa.</title>
        <authorList>
            <person name="Kim J."/>
        </authorList>
    </citation>
    <scope>NUCLEOTIDE SEQUENCE [LARGE SCALE GENOMIC DNA]</scope>
    <source>
        <strain evidence="4">Teg-2019</strain>
        <tissue evidence="4">Adductor muscle</tissue>
    </source>
</reference>
<keyword evidence="5" id="KW-1185">Reference proteome</keyword>
<evidence type="ECO:0000256" key="1">
    <source>
        <dbReference type="SAM" id="MobiDB-lite"/>
    </source>
</evidence>
<dbReference type="Proteomes" id="UP001217089">
    <property type="component" value="Unassembled WGS sequence"/>
</dbReference>
<dbReference type="Gene3D" id="1.10.510.10">
    <property type="entry name" value="Transferase(Phosphotransferase) domain 1"/>
    <property type="match status" value="1"/>
</dbReference>
<feature type="domain" description="Protein kinase" evidence="2">
    <location>
        <begin position="1"/>
        <end position="119"/>
    </location>
</feature>
<comment type="caution">
    <text evidence="4">The sequence shown here is derived from an EMBL/GenBank/DDBJ whole genome shotgun (WGS) entry which is preliminary data.</text>
</comment>
<accession>A0ABQ9F064</accession>
<organism evidence="4 5">
    <name type="scientific">Tegillarca granosa</name>
    <name type="common">Malaysian cockle</name>
    <name type="synonym">Anadara granosa</name>
    <dbReference type="NCBI Taxonomy" id="220873"/>
    <lineage>
        <taxon>Eukaryota</taxon>
        <taxon>Metazoa</taxon>
        <taxon>Spiralia</taxon>
        <taxon>Lophotrochozoa</taxon>
        <taxon>Mollusca</taxon>
        <taxon>Bivalvia</taxon>
        <taxon>Autobranchia</taxon>
        <taxon>Pteriomorphia</taxon>
        <taxon>Arcoida</taxon>
        <taxon>Arcoidea</taxon>
        <taxon>Arcidae</taxon>
        <taxon>Tegillarca</taxon>
    </lineage>
</organism>
<dbReference type="SMART" id="SM00220">
    <property type="entry name" value="S_TKc"/>
    <property type="match status" value="1"/>
</dbReference>
<dbReference type="PROSITE" id="PS51022">
    <property type="entry name" value="L27"/>
    <property type="match status" value="1"/>
</dbReference>
<dbReference type="SMART" id="SM00569">
    <property type="entry name" value="L27"/>
    <property type="match status" value="1"/>
</dbReference>
<dbReference type="InterPro" id="IPR036892">
    <property type="entry name" value="L27_dom_sf"/>
</dbReference>
<evidence type="ECO:0000313" key="5">
    <source>
        <dbReference type="Proteomes" id="UP001217089"/>
    </source>
</evidence>
<dbReference type="InterPro" id="IPR014775">
    <property type="entry name" value="L27_C"/>
</dbReference>
<sequence length="259" mass="29311">MMNISIRFGLDPWFDLRHDVVGRIGTPQYMAPEIVKREPYGKPVDVWGCGVLLFILLGGYPPFCGTKDHLFEQIVKGSYHMRKPWLNISSYAKDLLNQMLEVDQEKRITVEDALSHPWIKGAIMAAVSSSKWNTFYNDPSPPDLNDEEVTSAGAVSQILDSLEEIQYLTDCSAQEKDLIERVFQDTKLHALLNLYDKINTQSVSPIRPPPSDAVQRCKEDAVRVTPPPLQPYLNGDSQPDTPDTEMEPPNVTRVRLVQM</sequence>
<evidence type="ECO:0000259" key="2">
    <source>
        <dbReference type="PROSITE" id="PS50011"/>
    </source>
</evidence>
<dbReference type="Pfam" id="PF00069">
    <property type="entry name" value="Pkinase"/>
    <property type="match status" value="1"/>
</dbReference>
<evidence type="ECO:0000259" key="3">
    <source>
        <dbReference type="PROSITE" id="PS51022"/>
    </source>
</evidence>